<comment type="caution">
    <text evidence="2">The sequence shown here is derived from an EMBL/GenBank/DDBJ whole genome shotgun (WGS) entry which is preliminary data.</text>
</comment>
<dbReference type="OrthoDB" id="8685511at2"/>
<organism evidence="2 3">
    <name type="scientific">Variovorax beijingensis</name>
    <dbReference type="NCBI Taxonomy" id="2496117"/>
    <lineage>
        <taxon>Bacteria</taxon>
        <taxon>Pseudomonadati</taxon>
        <taxon>Pseudomonadota</taxon>
        <taxon>Betaproteobacteria</taxon>
        <taxon>Burkholderiales</taxon>
        <taxon>Comamonadaceae</taxon>
        <taxon>Variovorax</taxon>
    </lineage>
</organism>
<protein>
    <submittedName>
        <fullName evidence="2">MxaK protein</fullName>
    </submittedName>
</protein>
<reference evidence="2 3" key="1">
    <citation type="submission" date="2019-06" db="EMBL/GenBank/DDBJ databases">
        <title>Sorghum-associated microbial communities from plants grown in Nebraska, USA.</title>
        <authorList>
            <person name="Schachtman D."/>
        </authorList>
    </citation>
    <scope>NUCLEOTIDE SEQUENCE [LARGE SCALE GENOMIC DNA]</scope>
    <source>
        <strain evidence="2 3">T529</strain>
    </source>
</reference>
<feature type="region of interest" description="Disordered" evidence="1">
    <location>
        <begin position="155"/>
        <end position="183"/>
    </location>
</feature>
<sequence>MKRRTIHLVFGMLSLCCVGVALERGLRLRHTMGLNAEIARIAATPVGKDATTAPISAPRELQLAQALALSKAGAHDAALKGYASLIQAGERDPVAQQALFNLGNMYLRQGMAQEAGALPLFELGKQRLRDLLRAAPEDWDARYNLERALRLAPEDQEAFSAEQQPAHEQRRVRVPGFVAGDLP</sequence>
<gene>
    <name evidence="2" type="ORF">FB547_106300</name>
</gene>
<name>A0A561C223_9BURK</name>
<accession>A0A561C223</accession>
<dbReference type="InterPro" id="IPR011990">
    <property type="entry name" value="TPR-like_helical_dom_sf"/>
</dbReference>
<dbReference type="EMBL" id="VIVL01000006">
    <property type="protein sequence ID" value="TWD85213.1"/>
    <property type="molecule type" value="Genomic_DNA"/>
</dbReference>
<dbReference type="Proteomes" id="UP000319722">
    <property type="component" value="Unassembled WGS sequence"/>
</dbReference>
<proteinExistence type="predicted"/>
<dbReference type="RefSeq" id="WP_145745071.1">
    <property type="nucleotide sequence ID" value="NZ_VIVL01000006.1"/>
</dbReference>
<evidence type="ECO:0000256" key="1">
    <source>
        <dbReference type="SAM" id="MobiDB-lite"/>
    </source>
</evidence>
<dbReference type="Gene3D" id="1.25.40.10">
    <property type="entry name" value="Tetratricopeptide repeat domain"/>
    <property type="match status" value="1"/>
</dbReference>
<dbReference type="AlphaFoldDB" id="A0A561C223"/>
<evidence type="ECO:0000313" key="2">
    <source>
        <dbReference type="EMBL" id="TWD85213.1"/>
    </source>
</evidence>
<evidence type="ECO:0000313" key="3">
    <source>
        <dbReference type="Proteomes" id="UP000319722"/>
    </source>
</evidence>
<dbReference type="SUPFAM" id="SSF48452">
    <property type="entry name" value="TPR-like"/>
    <property type="match status" value="1"/>
</dbReference>